<dbReference type="GO" id="GO:0016787">
    <property type="term" value="F:hydrolase activity"/>
    <property type="evidence" value="ECO:0007669"/>
    <property type="project" value="UniProtKB-KW"/>
</dbReference>
<dbReference type="CDD" id="cd00118">
    <property type="entry name" value="LysM"/>
    <property type="match status" value="1"/>
</dbReference>
<evidence type="ECO:0000313" key="4">
    <source>
        <dbReference type="EMBL" id="KAF0646547.1"/>
    </source>
</evidence>
<dbReference type="Proteomes" id="UP000731519">
    <property type="component" value="Unassembled WGS sequence"/>
</dbReference>
<keyword evidence="2 6" id="KW-0378">Hydrolase</keyword>
<dbReference type="Pfam" id="PF01476">
    <property type="entry name" value="LysM"/>
    <property type="match status" value="1"/>
</dbReference>
<feature type="domain" description="LysM" evidence="3">
    <location>
        <begin position="144"/>
        <end position="193"/>
    </location>
</feature>
<dbReference type="Gene3D" id="3.10.350.10">
    <property type="entry name" value="LysM domain"/>
    <property type="match status" value="1"/>
</dbReference>
<dbReference type="EMBL" id="ASYR01000008">
    <property type="protein sequence ID" value="KAF0650362.1"/>
    <property type="molecule type" value="Genomic_DNA"/>
</dbReference>
<dbReference type="EMBL" id="ASYR01000051">
    <property type="protein sequence ID" value="KAF0646547.1"/>
    <property type="molecule type" value="Genomic_DNA"/>
</dbReference>
<dbReference type="SUPFAM" id="SSF54106">
    <property type="entry name" value="LysM domain"/>
    <property type="match status" value="1"/>
</dbReference>
<evidence type="ECO:0000256" key="2">
    <source>
        <dbReference type="ARBA" id="ARBA00022801"/>
    </source>
</evidence>
<protein>
    <submittedName>
        <fullName evidence="6">Resuscitation-promoting factor RpfB</fullName>
        <ecNumber evidence="6">3.-.-.-</ecNumber>
    </submittedName>
</protein>
<proteinExistence type="inferred from homology"/>
<keyword evidence="8" id="KW-1185">Reference proteome</keyword>
<reference evidence="6 7" key="2">
    <citation type="submission" date="2016-09" db="EMBL/GenBank/DDBJ databases">
        <title>Streptomyces fradiae DSM40063, a candidate organism with high potential of specific P450 cytochromes.</title>
        <authorList>
            <person name="Grumaz C."/>
            <person name="Vainshtein Y."/>
            <person name="Kirstahler P."/>
            <person name="Sohn K."/>
        </authorList>
    </citation>
    <scope>NUCLEOTIDE SEQUENCE [LARGE SCALE GENOMIC DNA]</scope>
    <source>
        <strain evidence="6 7">DSM 40063</strain>
    </source>
</reference>
<accession>A0A1Y2NSM3</accession>
<dbReference type="GeneID" id="91402428"/>
<dbReference type="EMBL" id="MIFZ01000280">
    <property type="protein sequence ID" value="OSY50503.1"/>
    <property type="molecule type" value="Genomic_DNA"/>
</dbReference>
<dbReference type="RefSeq" id="WP_031134533.1">
    <property type="nucleotide sequence ID" value="NZ_ASYR01000008.1"/>
</dbReference>
<name>A0A1Y2NSM3_STRFR</name>
<dbReference type="AlphaFoldDB" id="A0A1Y2NSM3"/>
<comment type="similarity">
    <text evidence="1">Belongs to the transglycosylase family. Rpf subfamily.</text>
</comment>
<organism evidence="6 7">
    <name type="scientific">Streptomyces fradiae ATCC 10745 = DSM 40063</name>
    <dbReference type="NCBI Taxonomy" id="1319510"/>
    <lineage>
        <taxon>Bacteria</taxon>
        <taxon>Bacillati</taxon>
        <taxon>Actinomycetota</taxon>
        <taxon>Actinomycetes</taxon>
        <taxon>Kitasatosporales</taxon>
        <taxon>Streptomycetaceae</taxon>
        <taxon>Streptomyces</taxon>
    </lineage>
</organism>
<reference evidence="4 8" key="1">
    <citation type="submission" date="2013-05" db="EMBL/GenBank/DDBJ databases">
        <title>Genome Sequence of Streptomyces fradiae.</title>
        <authorList>
            <person name="Kirby R."/>
        </authorList>
    </citation>
    <scope>NUCLEOTIDE SEQUENCE [LARGE SCALE GENOMIC DNA]</scope>
    <source>
        <strain evidence="4 8">ATCC 10745</strain>
    </source>
</reference>
<dbReference type="CDD" id="cd13925">
    <property type="entry name" value="RPF"/>
    <property type="match status" value="1"/>
</dbReference>
<dbReference type="SMART" id="SM00257">
    <property type="entry name" value="LysM"/>
    <property type="match status" value="1"/>
</dbReference>
<evidence type="ECO:0000313" key="7">
    <source>
        <dbReference type="Proteomes" id="UP000194318"/>
    </source>
</evidence>
<dbReference type="Gene3D" id="1.10.530.10">
    <property type="match status" value="1"/>
</dbReference>
<evidence type="ECO:0000313" key="8">
    <source>
        <dbReference type="Proteomes" id="UP000731519"/>
    </source>
</evidence>
<dbReference type="InterPro" id="IPR018392">
    <property type="entry name" value="LysM"/>
</dbReference>
<evidence type="ECO:0000259" key="3">
    <source>
        <dbReference type="PROSITE" id="PS51782"/>
    </source>
</evidence>
<gene>
    <name evidence="6" type="primary">rpfB_1</name>
    <name evidence="6" type="ORF">BG846_03914</name>
    <name evidence="5" type="ORF">K701_07280</name>
    <name evidence="4" type="ORF">K701_28210</name>
</gene>
<dbReference type="EC" id="3.-.-.-" evidence="6"/>
<evidence type="ECO:0000313" key="6">
    <source>
        <dbReference type="EMBL" id="OSY50503.1"/>
    </source>
</evidence>
<evidence type="ECO:0000256" key="1">
    <source>
        <dbReference type="ARBA" id="ARBA00010830"/>
    </source>
</evidence>
<dbReference type="InterPro" id="IPR036779">
    <property type="entry name" value="LysM_dom_sf"/>
</dbReference>
<dbReference type="InterPro" id="IPR010618">
    <property type="entry name" value="RPF"/>
</dbReference>
<comment type="caution">
    <text evidence="6">The sequence shown here is derived from an EMBL/GenBank/DDBJ whole genome shotgun (WGS) entry which is preliminary data.</text>
</comment>
<dbReference type="Proteomes" id="UP000194318">
    <property type="component" value="Unassembled WGS sequence"/>
</dbReference>
<dbReference type="InterPro" id="IPR023346">
    <property type="entry name" value="Lysozyme-like_dom_sf"/>
</dbReference>
<evidence type="ECO:0000313" key="5">
    <source>
        <dbReference type="EMBL" id="KAF0650362.1"/>
    </source>
</evidence>
<sequence length="194" mass="20252">MPKPPRSSRAGAARGGAPALTARAALLGPVLAGALVLVPAPQPEAATGRGLVAATPADCPGDWPWGCVALCESGGRWDADTGNGFHGGLQFKPSTWEEYGGLAYAPRAGLATRDQQIAVARDVLRRQGWSAWPTCSRRYGLAGRHHTVEPGDSLSAVARRFGVEGGWQALYEANRDAVGADPDLILPGRLLLLP</sequence>
<dbReference type="SUPFAM" id="SSF53955">
    <property type="entry name" value="Lysozyme-like"/>
    <property type="match status" value="1"/>
</dbReference>
<dbReference type="Pfam" id="PF06737">
    <property type="entry name" value="Transglycosylas"/>
    <property type="match status" value="1"/>
</dbReference>
<dbReference type="PROSITE" id="PS51782">
    <property type="entry name" value="LYSM"/>
    <property type="match status" value="1"/>
</dbReference>